<reference evidence="8 9" key="1">
    <citation type="journal article" date="2003" name="Int. J. Syst. Evol. Microbiol.">
        <title>Halobacillus salinus sp. nov., isolated from a salt lake on the coast of the East Sea in Korea.</title>
        <authorList>
            <person name="Yoon J.H."/>
            <person name="Kang K.H."/>
            <person name="Park Y.H."/>
        </authorList>
    </citation>
    <scope>NUCLEOTIDE SEQUENCE [LARGE SCALE GENOMIC DNA]</scope>
    <source>
        <strain evidence="8 9">HSL-3</strain>
    </source>
</reference>
<keyword evidence="3" id="KW-1003">Cell membrane</keyword>
<dbReference type="Pfam" id="PF02608">
    <property type="entry name" value="Bmp"/>
    <property type="match status" value="1"/>
</dbReference>
<keyword evidence="9" id="KW-1185">Reference proteome</keyword>
<keyword evidence="5" id="KW-0472">Membrane</keyword>
<comment type="subcellular location">
    <subcellularLocation>
        <location evidence="1">Cell membrane</location>
        <topology evidence="1">Lipid-anchor</topology>
    </subcellularLocation>
</comment>
<evidence type="ECO:0000313" key="8">
    <source>
        <dbReference type="EMBL" id="TGB05507.1"/>
    </source>
</evidence>
<dbReference type="GO" id="GO:0005886">
    <property type="term" value="C:plasma membrane"/>
    <property type="evidence" value="ECO:0007669"/>
    <property type="project" value="UniProtKB-SubCell"/>
</dbReference>
<dbReference type="InterPro" id="IPR003760">
    <property type="entry name" value="PnrA-like"/>
</dbReference>
<comment type="caution">
    <text evidence="8">The sequence shown here is derived from an EMBL/GenBank/DDBJ whole genome shotgun (WGS) entry which is preliminary data.</text>
</comment>
<proteinExistence type="inferred from homology"/>
<gene>
    <name evidence="8" type="ORF">E4663_09655</name>
</gene>
<dbReference type="Gene3D" id="3.40.50.2300">
    <property type="match status" value="2"/>
</dbReference>
<organism evidence="8 9">
    <name type="scientific">Halobacillus salinus</name>
    <dbReference type="NCBI Taxonomy" id="192814"/>
    <lineage>
        <taxon>Bacteria</taxon>
        <taxon>Bacillati</taxon>
        <taxon>Bacillota</taxon>
        <taxon>Bacilli</taxon>
        <taxon>Bacillales</taxon>
        <taxon>Bacillaceae</taxon>
        <taxon>Halobacillus</taxon>
    </lineage>
</organism>
<evidence type="ECO:0000256" key="4">
    <source>
        <dbReference type="ARBA" id="ARBA00022729"/>
    </source>
</evidence>
<keyword evidence="4" id="KW-0732">Signal</keyword>
<sequence>MLVETTIHDQAWGQKGYKGMQEIQEEYGVDIYYKEGIQSYQKTAEAVEELVSKGVNVIFGHSHVYGNHFRKLHKNYPDVEFVYFNGQYTAENVTSLNFSAHAMGFFGGMVAGEMTKSNKIGLIAVYEWQPEVEGFYEGVMHQNPDAEVQISFVNDWSDTEKAKSIYTKMKNQGADVFYPTGDLFNVPLINLIQEDQNAAIGYVSDQSNVAEHTVLTSTVQKVDVVYKLAMERLMKDELPEEPVYFDFQDGAISMGEYSPEVPEKFITQMNQEVDRYIETGRLPNE</sequence>
<protein>
    <submittedName>
        <fullName evidence="8">BMP family ABC transporter substrate-binding protein</fullName>
    </submittedName>
</protein>
<dbReference type="InterPro" id="IPR028082">
    <property type="entry name" value="Peripla_BP_I"/>
</dbReference>
<name>A0A4Z0H6Y2_9BACI</name>
<dbReference type="EMBL" id="SRJC01000001">
    <property type="protein sequence ID" value="TGB05507.1"/>
    <property type="molecule type" value="Genomic_DNA"/>
</dbReference>
<evidence type="ECO:0000256" key="3">
    <source>
        <dbReference type="ARBA" id="ARBA00022475"/>
    </source>
</evidence>
<dbReference type="AlphaFoldDB" id="A0A4Z0H6Y2"/>
<comment type="similarity">
    <text evidence="2">Belongs to the BMP lipoprotein family.</text>
</comment>
<feature type="domain" description="ABC transporter substrate-binding protein PnrA-like" evidence="7">
    <location>
        <begin position="1"/>
        <end position="283"/>
    </location>
</feature>
<evidence type="ECO:0000256" key="5">
    <source>
        <dbReference type="ARBA" id="ARBA00023136"/>
    </source>
</evidence>
<evidence type="ECO:0000256" key="1">
    <source>
        <dbReference type="ARBA" id="ARBA00004193"/>
    </source>
</evidence>
<dbReference type="OrthoDB" id="2556857at2"/>
<dbReference type="SUPFAM" id="SSF53822">
    <property type="entry name" value="Periplasmic binding protein-like I"/>
    <property type="match status" value="1"/>
</dbReference>
<evidence type="ECO:0000259" key="7">
    <source>
        <dbReference type="Pfam" id="PF02608"/>
    </source>
</evidence>
<dbReference type="PANTHER" id="PTHR34296:SF2">
    <property type="entry name" value="ABC TRANSPORTER GUANOSINE-BINDING PROTEIN NUPN"/>
    <property type="match status" value="1"/>
</dbReference>
<dbReference type="STRING" id="192814.GCA_900166575_02314"/>
<keyword evidence="6" id="KW-0449">Lipoprotein</keyword>
<evidence type="ECO:0000256" key="6">
    <source>
        <dbReference type="ARBA" id="ARBA00023288"/>
    </source>
</evidence>
<accession>A0A4Z0H6Y2</accession>
<dbReference type="Proteomes" id="UP000297982">
    <property type="component" value="Unassembled WGS sequence"/>
</dbReference>
<evidence type="ECO:0000313" key="9">
    <source>
        <dbReference type="Proteomes" id="UP000297982"/>
    </source>
</evidence>
<dbReference type="PANTHER" id="PTHR34296">
    <property type="entry name" value="TRANSCRIPTIONAL ACTIVATOR PROTEIN MED"/>
    <property type="match status" value="1"/>
</dbReference>
<dbReference type="InterPro" id="IPR050957">
    <property type="entry name" value="BMP_lipoprotein"/>
</dbReference>
<evidence type="ECO:0000256" key="2">
    <source>
        <dbReference type="ARBA" id="ARBA00008610"/>
    </source>
</evidence>